<dbReference type="EMBL" id="JAPWTK010000009">
    <property type="protein sequence ID" value="KAJ8960184.1"/>
    <property type="molecule type" value="Genomic_DNA"/>
</dbReference>
<keyword evidence="3 8" id="KW-1133">Transmembrane helix</keyword>
<name>A0AAV8Z8S9_9CUCU</name>
<keyword evidence="5 8" id="KW-0472">Membrane</keyword>
<sequence>MERANETSGETLLNGTDRNNAWNASVENFDDTESFVPQWTIYAYFVLVSSGAVINLIYCLALMRCRRNGTLSLIMQLCATDFLFLYMAAIEVFSLHNHTWIFSPDICPLFNGVETLVNSLTLWFIICLNFHVISLWNLHKNDVQKKNKNPLTSCKDESDECLVRRNENNRTLNIDYRKRKNDVSVILPTLLIWFFCVSLSIPNFALSLTMKINGNYTVCAIADNLYGHILQRLLLILRVLLPMVLLLFALIVLIKKLANTSRKDRNILHFLNLISHDFNKNTAVIFRMPPLYDNGLNSTKSVYLVMLHYSGTTVRAFLYIYLLPKFTHLVRDRIFVCRKPVK</sequence>
<dbReference type="GO" id="GO:0004930">
    <property type="term" value="F:G protein-coupled receptor activity"/>
    <property type="evidence" value="ECO:0007669"/>
    <property type="project" value="UniProtKB-KW"/>
</dbReference>
<feature type="transmembrane region" description="Helical" evidence="8">
    <location>
        <begin position="233"/>
        <end position="254"/>
    </location>
</feature>
<accession>A0AAV8Z8S9</accession>
<keyword evidence="2 8" id="KW-0812">Transmembrane</keyword>
<protein>
    <recommendedName>
        <fullName evidence="9">G-protein coupled receptors family 1 profile domain-containing protein</fullName>
    </recommendedName>
</protein>
<organism evidence="10 11">
    <name type="scientific">Aromia moschata</name>
    <dbReference type="NCBI Taxonomy" id="1265417"/>
    <lineage>
        <taxon>Eukaryota</taxon>
        <taxon>Metazoa</taxon>
        <taxon>Ecdysozoa</taxon>
        <taxon>Arthropoda</taxon>
        <taxon>Hexapoda</taxon>
        <taxon>Insecta</taxon>
        <taxon>Pterygota</taxon>
        <taxon>Neoptera</taxon>
        <taxon>Endopterygota</taxon>
        <taxon>Coleoptera</taxon>
        <taxon>Polyphaga</taxon>
        <taxon>Cucujiformia</taxon>
        <taxon>Chrysomeloidea</taxon>
        <taxon>Cerambycidae</taxon>
        <taxon>Cerambycinae</taxon>
        <taxon>Callichromatini</taxon>
        <taxon>Aromia</taxon>
    </lineage>
</organism>
<feature type="transmembrane region" description="Helical" evidence="8">
    <location>
        <begin position="302"/>
        <end position="322"/>
    </location>
</feature>
<dbReference type="GO" id="GO:0016020">
    <property type="term" value="C:membrane"/>
    <property type="evidence" value="ECO:0007669"/>
    <property type="project" value="UniProtKB-SubCell"/>
</dbReference>
<dbReference type="InterPro" id="IPR050119">
    <property type="entry name" value="CCR1-9-like"/>
</dbReference>
<evidence type="ECO:0000256" key="2">
    <source>
        <dbReference type="ARBA" id="ARBA00022692"/>
    </source>
</evidence>
<dbReference type="Proteomes" id="UP001162162">
    <property type="component" value="Unassembled WGS sequence"/>
</dbReference>
<evidence type="ECO:0000313" key="10">
    <source>
        <dbReference type="EMBL" id="KAJ8960184.1"/>
    </source>
</evidence>
<dbReference type="SUPFAM" id="SSF81321">
    <property type="entry name" value="Family A G protein-coupled receptor-like"/>
    <property type="match status" value="1"/>
</dbReference>
<evidence type="ECO:0000256" key="8">
    <source>
        <dbReference type="SAM" id="Phobius"/>
    </source>
</evidence>
<feature type="transmembrane region" description="Helical" evidence="8">
    <location>
        <begin position="41"/>
        <end position="61"/>
    </location>
</feature>
<dbReference type="PANTHER" id="PTHR10489:SF932">
    <property type="entry name" value="G-PROTEIN COUPLED RECEPTORS FAMILY 1 PROFILE DOMAIN-CONTAINING PROTEIN"/>
    <property type="match status" value="1"/>
</dbReference>
<evidence type="ECO:0000256" key="1">
    <source>
        <dbReference type="ARBA" id="ARBA00004141"/>
    </source>
</evidence>
<dbReference type="PROSITE" id="PS50262">
    <property type="entry name" value="G_PROTEIN_RECEP_F1_2"/>
    <property type="match status" value="1"/>
</dbReference>
<keyword evidence="11" id="KW-1185">Reference proteome</keyword>
<evidence type="ECO:0000256" key="3">
    <source>
        <dbReference type="ARBA" id="ARBA00022989"/>
    </source>
</evidence>
<evidence type="ECO:0000256" key="6">
    <source>
        <dbReference type="ARBA" id="ARBA00023170"/>
    </source>
</evidence>
<feature type="domain" description="G-protein coupled receptors family 1 profile" evidence="9">
    <location>
        <begin position="51"/>
        <end position="342"/>
    </location>
</feature>
<evidence type="ECO:0000256" key="7">
    <source>
        <dbReference type="ARBA" id="ARBA00023224"/>
    </source>
</evidence>
<dbReference type="Gene3D" id="1.20.1070.10">
    <property type="entry name" value="Rhodopsin 7-helix transmembrane proteins"/>
    <property type="match status" value="1"/>
</dbReference>
<feature type="transmembrane region" description="Helical" evidence="8">
    <location>
        <begin position="116"/>
        <end position="138"/>
    </location>
</feature>
<feature type="transmembrane region" description="Helical" evidence="8">
    <location>
        <begin position="73"/>
        <end position="96"/>
    </location>
</feature>
<evidence type="ECO:0000256" key="5">
    <source>
        <dbReference type="ARBA" id="ARBA00023136"/>
    </source>
</evidence>
<comment type="subcellular location">
    <subcellularLocation>
        <location evidence="1">Membrane</location>
        <topology evidence="1">Multi-pass membrane protein</topology>
    </subcellularLocation>
</comment>
<proteinExistence type="predicted"/>
<evidence type="ECO:0000313" key="11">
    <source>
        <dbReference type="Proteomes" id="UP001162162"/>
    </source>
</evidence>
<keyword evidence="4" id="KW-0297">G-protein coupled receptor</keyword>
<dbReference type="PANTHER" id="PTHR10489">
    <property type="entry name" value="CELL ADHESION MOLECULE"/>
    <property type="match status" value="1"/>
</dbReference>
<comment type="caution">
    <text evidence="10">The sequence shown here is derived from an EMBL/GenBank/DDBJ whole genome shotgun (WGS) entry which is preliminary data.</text>
</comment>
<keyword evidence="6" id="KW-0675">Receptor</keyword>
<gene>
    <name evidence="10" type="ORF">NQ318_003907</name>
</gene>
<reference evidence="10" key="1">
    <citation type="journal article" date="2023" name="Insect Mol. Biol.">
        <title>Genome sequencing provides insights into the evolution of gene families encoding plant cell wall-degrading enzymes in longhorned beetles.</title>
        <authorList>
            <person name="Shin N.R."/>
            <person name="Okamura Y."/>
            <person name="Kirsch R."/>
            <person name="Pauchet Y."/>
        </authorList>
    </citation>
    <scope>NUCLEOTIDE SEQUENCE</scope>
    <source>
        <strain evidence="10">AMC_N1</strain>
    </source>
</reference>
<dbReference type="AlphaFoldDB" id="A0AAV8Z8S9"/>
<feature type="transmembrane region" description="Helical" evidence="8">
    <location>
        <begin position="185"/>
        <end position="206"/>
    </location>
</feature>
<evidence type="ECO:0000259" key="9">
    <source>
        <dbReference type="PROSITE" id="PS50262"/>
    </source>
</evidence>
<keyword evidence="7" id="KW-0807">Transducer</keyword>
<evidence type="ECO:0000256" key="4">
    <source>
        <dbReference type="ARBA" id="ARBA00023040"/>
    </source>
</evidence>
<dbReference type="InterPro" id="IPR017452">
    <property type="entry name" value="GPCR_Rhodpsn_7TM"/>
</dbReference>